<feature type="compositionally biased region" description="Low complexity" evidence="1">
    <location>
        <begin position="52"/>
        <end position="79"/>
    </location>
</feature>
<keyword evidence="3" id="KW-1185">Reference proteome</keyword>
<organism evidence="2 3">
    <name type="scientific">Cercospora zeae-maydis SCOH1-5</name>
    <dbReference type="NCBI Taxonomy" id="717836"/>
    <lineage>
        <taxon>Eukaryota</taxon>
        <taxon>Fungi</taxon>
        <taxon>Dikarya</taxon>
        <taxon>Ascomycota</taxon>
        <taxon>Pezizomycotina</taxon>
        <taxon>Dothideomycetes</taxon>
        <taxon>Dothideomycetidae</taxon>
        <taxon>Mycosphaerellales</taxon>
        <taxon>Mycosphaerellaceae</taxon>
        <taxon>Cercospora</taxon>
    </lineage>
</organism>
<reference evidence="2" key="1">
    <citation type="journal article" date="2020" name="Stud. Mycol.">
        <title>101 Dothideomycetes genomes: a test case for predicting lifestyles and emergence of pathogens.</title>
        <authorList>
            <person name="Haridas S."/>
            <person name="Albert R."/>
            <person name="Binder M."/>
            <person name="Bloem J."/>
            <person name="Labutti K."/>
            <person name="Salamov A."/>
            <person name="Andreopoulos B."/>
            <person name="Baker S."/>
            <person name="Barry K."/>
            <person name="Bills G."/>
            <person name="Bluhm B."/>
            <person name="Cannon C."/>
            <person name="Castanera R."/>
            <person name="Culley D."/>
            <person name="Daum C."/>
            <person name="Ezra D."/>
            <person name="Gonzalez J."/>
            <person name="Henrissat B."/>
            <person name="Kuo A."/>
            <person name="Liang C."/>
            <person name="Lipzen A."/>
            <person name="Lutzoni F."/>
            <person name="Magnuson J."/>
            <person name="Mondo S."/>
            <person name="Nolan M."/>
            <person name="Ohm R."/>
            <person name="Pangilinan J."/>
            <person name="Park H.-J."/>
            <person name="Ramirez L."/>
            <person name="Alfaro M."/>
            <person name="Sun H."/>
            <person name="Tritt A."/>
            <person name="Yoshinaga Y."/>
            <person name="Zwiers L.-H."/>
            <person name="Turgeon B."/>
            <person name="Goodwin S."/>
            <person name="Spatafora J."/>
            <person name="Crous P."/>
            <person name="Grigoriev I."/>
        </authorList>
    </citation>
    <scope>NUCLEOTIDE SEQUENCE</scope>
    <source>
        <strain evidence="2">SCOH1-5</strain>
    </source>
</reference>
<sequence>MACVEKVRRLQTRSPSPTSTAIIMGWARKMMRGRVSIRDRLARTDTMSSVDTATSTGTPSSQQSTSSAQSTNSASQALATSPFMAGVKIPFRATLKSLWR</sequence>
<protein>
    <submittedName>
        <fullName evidence="2">Uncharacterized protein</fullName>
    </submittedName>
</protein>
<evidence type="ECO:0000256" key="1">
    <source>
        <dbReference type="SAM" id="MobiDB-lite"/>
    </source>
</evidence>
<evidence type="ECO:0000313" key="3">
    <source>
        <dbReference type="Proteomes" id="UP000799539"/>
    </source>
</evidence>
<dbReference type="AlphaFoldDB" id="A0A6A6FWC2"/>
<feature type="region of interest" description="Disordered" evidence="1">
    <location>
        <begin position="39"/>
        <end position="79"/>
    </location>
</feature>
<dbReference type="Proteomes" id="UP000799539">
    <property type="component" value="Unassembled WGS sequence"/>
</dbReference>
<gene>
    <name evidence="2" type="ORF">CERZMDRAFT_92198</name>
</gene>
<accession>A0A6A6FWC2</accession>
<dbReference type="EMBL" id="ML992662">
    <property type="protein sequence ID" value="KAF2217548.1"/>
    <property type="molecule type" value="Genomic_DNA"/>
</dbReference>
<proteinExistence type="predicted"/>
<name>A0A6A6FWC2_9PEZI</name>
<evidence type="ECO:0000313" key="2">
    <source>
        <dbReference type="EMBL" id="KAF2217548.1"/>
    </source>
</evidence>